<keyword evidence="5" id="KW-0175">Coiled coil</keyword>
<dbReference type="InterPro" id="IPR036056">
    <property type="entry name" value="Fibrinogen-like_C"/>
</dbReference>
<dbReference type="InterPro" id="IPR002181">
    <property type="entry name" value="Fibrinogen_a/b/g_C_dom"/>
</dbReference>
<reference evidence="8" key="1">
    <citation type="submission" date="2023-07" db="EMBL/GenBank/DDBJ databases">
        <title>Chromosome-level genome assembly of Artemia franciscana.</title>
        <authorList>
            <person name="Jo E."/>
        </authorList>
    </citation>
    <scope>NUCLEOTIDE SEQUENCE</scope>
    <source>
        <tissue evidence="8">Whole body</tissue>
    </source>
</reference>
<dbReference type="SUPFAM" id="SSF56496">
    <property type="entry name" value="Fibrinogen C-terminal domain-like"/>
    <property type="match status" value="1"/>
</dbReference>
<dbReference type="GO" id="GO:0005577">
    <property type="term" value="C:fibrinogen complex"/>
    <property type="evidence" value="ECO:0007669"/>
    <property type="project" value="TreeGrafter"/>
</dbReference>
<evidence type="ECO:0000313" key="8">
    <source>
        <dbReference type="EMBL" id="KAK2719088.1"/>
    </source>
</evidence>
<dbReference type="CDD" id="cd00087">
    <property type="entry name" value="FReD"/>
    <property type="match status" value="1"/>
</dbReference>
<keyword evidence="3" id="KW-1015">Disulfide bond</keyword>
<sequence>MNSLYLIFCFVLAIGQCDEVKQMEALEDKLNRLIETLDLRDEKQYDLLTRKVETQQSEINFLRTEYQRLSSDYLRLEDSISLGQHSLTLEENAHKTIDWLKTTVSEFRSEFVDLARTINSSISDRANEEVKSDVEVVKKDVMDIRQSVDSISAMQLQLRSEIDGIRGEMKERLKHEMELATLEKVTTSKMVQDSFSVNTQNRRHRRHSLYNEVDVLNHFVKSLVHNQEILERNIHKIFIGQKTDVSNLDKIEKELKNVLSRNAGVTELISRLNVIADKESRLENLFQEVNSKLANIDKVQSSTLQIFEAVEEMEDKYDDSLREIQSEISKLDAASQQLSIDVENLKDEDADEKASLLVVQGRLQKVQDNVILARNLATHEKKDGIKKEGEEAIVSQIGEIQKIYKKLLKSLPQSCQEVKKSAVSTILPSSFKEPITIACDAETDKGGWMIIQRRINGDENFNRDWDSYRKGFGKPSGEYWLGNDKIHELTKMNNTELRIDLWDIYGRYWWAHFDTFHIGDAESGYVLHSQGFRGNASDALSYHEGMKFSTLDKDHDISNTNCAQSYQGGWWYSHCQHVNINGKYALGLTWYNSSENEWIAVSRVEMKVRERLR</sequence>
<accession>A0AA88I186</accession>
<dbReference type="GO" id="GO:0030674">
    <property type="term" value="F:protein-macromolecule adaptor activity"/>
    <property type="evidence" value="ECO:0007669"/>
    <property type="project" value="TreeGrafter"/>
</dbReference>
<feature type="signal peptide" evidence="6">
    <location>
        <begin position="1"/>
        <end position="17"/>
    </location>
</feature>
<dbReference type="PROSITE" id="PS51406">
    <property type="entry name" value="FIBRINOGEN_C_2"/>
    <property type="match status" value="1"/>
</dbReference>
<dbReference type="AlphaFoldDB" id="A0AA88I186"/>
<evidence type="ECO:0000256" key="2">
    <source>
        <dbReference type="ARBA" id="ARBA00022525"/>
    </source>
</evidence>
<dbReference type="InterPro" id="IPR014716">
    <property type="entry name" value="Fibrinogen_a/b/g_C_1"/>
</dbReference>
<feature type="domain" description="Fibrinogen C-terminal" evidence="7">
    <location>
        <begin position="406"/>
        <end position="612"/>
    </location>
</feature>
<keyword evidence="4" id="KW-0325">Glycoprotein</keyword>
<name>A0AA88I186_ARTSF</name>
<dbReference type="PANTHER" id="PTHR47221:SF5">
    <property type="entry name" value="FIBRINOGEN C-TERMINAL DOMAIN-CONTAINING PROTEIN"/>
    <property type="match status" value="1"/>
</dbReference>
<dbReference type="SMART" id="SM00186">
    <property type="entry name" value="FBG"/>
    <property type="match status" value="1"/>
</dbReference>
<evidence type="ECO:0000256" key="6">
    <source>
        <dbReference type="SAM" id="SignalP"/>
    </source>
</evidence>
<keyword evidence="6" id="KW-0732">Signal</keyword>
<gene>
    <name evidence="8" type="ORF">QYM36_004798</name>
</gene>
<dbReference type="Proteomes" id="UP001187531">
    <property type="component" value="Unassembled WGS sequence"/>
</dbReference>
<evidence type="ECO:0000259" key="7">
    <source>
        <dbReference type="PROSITE" id="PS51406"/>
    </source>
</evidence>
<organism evidence="8 9">
    <name type="scientific">Artemia franciscana</name>
    <name type="common">Brine shrimp</name>
    <name type="synonym">Artemia sanfranciscana</name>
    <dbReference type="NCBI Taxonomy" id="6661"/>
    <lineage>
        <taxon>Eukaryota</taxon>
        <taxon>Metazoa</taxon>
        <taxon>Ecdysozoa</taxon>
        <taxon>Arthropoda</taxon>
        <taxon>Crustacea</taxon>
        <taxon>Branchiopoda</taxon>
        <taxon>Anostraca</taxon>
        <taxon>Artemiidae</taxon>
        <taxon>Artemia</taxon>
    </lineage>
</organism>
<feature type="chain" id="PRO_5041643941" description="Fibrinogen C-terminal domain-containing protein" evidence="6">
    <location>
        <begin position="18"/>
        <end position="613"/>
    </location>
</feature>
<feature type="coiled-coil region" evidence="5">
    <location>
        <begin position="20"/>
        <end position="79"/>
    </location>
</feature>
<keyword evidence="9" id="KW-1185">Reference proteome</keyword>
<dbReference type="InterPro" id="IPR037579">
    <property type="entry name" value="FIB_ANG-like"/>
</dbReference>
<protein>
    <recommendedName>
        <fullName evidence="7">Fibrinogen C-terminal domain-containing protein</fullName>
    </recommendedName>
</protein>
<comment type="caution">
    <text evidence="8">The sequence shown here is derived from an EMBL/GenBank/DDBJ whole genome shotgun (WGS) entry which is preliminary data.</text>
</comment>
<evidence type="ECO:0000256" key="1">
    <source>
        <dbReference type="ARBA" id="ARBA00004613"/>
    </source>
</evidence>
<dbReference type="PANTHER" id="PTHR47221">
    <property type="entry name" value="FIBRINOGEN ALPHA CHAIN"/>
    <property type="match status" value="1"/>
</dbReference>
<evidence type="ECO:0000256" key="4">
    <source>
        <dbReference type="ARBA" id="ARBA00023180"/>
    </source>
</evidence>
<dbReference type="GO" id="GO:0034116">
    <property type="term" value="P:positive regulation of heterotypic cell-cell adhesion"/>
    <property type="evidence" value="ECO:0007669"/>
    <property type="project" value="TreeGrafter"/>
</dbReference>
<evidence type="ECO:0000256" key="5">
    <source>
        <dbReference type="SAM" id="Coils"/>
    </source>
</evidence>
<proteinExistence type="predicted"/>
<comment type="subcellular location">
    <subcellularLocation>
        <location evidence="1">Secreted</location>
    </subcellularLocation>
</comment>
<dbReference type="Pfam" id="PF00147">
    <property type="entry name" value="Fibrinogen_C"/>
    <property type="match status" value="1"/>
</dbReference>
<keyword evidence="2" id="KW-0964">Secreted</keyword>
<evidence type="ECO:0000256" key="3">
    <source>
        <dbReference type="ARBA" id="ARBA00023157"/>
    </source>
</evidence>
<dbReference type="EMBL" id="JAVRJZ010000008">
    <property type="protein sequence ID" value="KAK2719088.1"/>
    <property type="molecule type" value="Genomic_DNA"/>
</dbReference>
<feature type="coiled-coil region" evidence="5">
    <location>
        <begin position="248"/>
        <end position="348"/>
    </location>
</feature>
<dbReference type="GO" id="GO:0005201">
    <property type="term" value="F:extracellular matrix structural constituent"/>
    <property type="evidence" value="ECO:0007669"/>
    <property type="project" value="TreeGrafter"/>
</dbReference>
<dbReference type="Gene3D" id="3.90.215.10">
    <property type="entry name" value="Gamma Fibrinogen, chain A, domain 1"/>
    <property type="match status" value="1"/>
</dbReference>
<evidence type="ECO:0000313" key="9">
    <source>
        <dbReference type="Proteomes" id="UP001187531"/>
    </source>
</evidence>